<feature type="compositionally biased region" description="Basic and acidic residues" evidence="1">
    <location>
        <begin position="354"/>
        <end position="366"/>
    </location>
</feature>
<feature type="domain" description="MobA/VirD2-like nuclease" evidence="2">
    <location>
        <begin position="17"/>
        <end position="151"/>
    </location>
</feature>
<dbReference type="Proteomes" id="UP001589828">
    <property type="component" value="Unassembled WGS sequence"/>
</dbReference>
<feature type="region of interest" description="Disordered" evidence="1">
    <location>
        <begin position="351"/>
        <end position="392"/>
    </location>
</feature>
<gene>
    <name evidence="3" type="ORF">ACFFGT_04880</name>
</gene>
<dbReference type="InterPro" id="IPR005094">
    <property type="entry name" value="Endonuclease_MobA/VirD2"/>
</dbReference>
<evidence type="ECO:0000313" key="4">
    <source>
        <dbReference type="Proteomes" id="UP001589828"/>
    </source>
</evidence>
<reference evidence="3 4" key="1">
    <citation type="submission" date="2024-09" db="EMBL/GenBank/DDBJ databases">
        <authorList>
            <person name="Sun Q."/>
            <person name="Mori K."/>
        </authorList>
    </citation>
    <scope>NUCLEOTIDE SEQUENCE [LARGE SCALE GENOMIC DNA]</scope>
    <source>
        <strain evidence="3 4">NCAIM B.02415</strain>
    </source>
</reference>
<protein>
    <submittedName>
        <fullName evidence="3">Relaxase/mobilization nuclease domain-containing protein</fullName>
    </submittedName>
</protein>
<evidence type="ECO:0000256" key="1">
    <source>
        <dbReference type="SAM" id="MobiDB-lite"/>
    </source>
</evidence>
<evidence type="ECO:0000259" key="2">
    <source>
        <dbReference type="Pfam" id="PF03432"/>
    </source>
</evidence>
<dbReference type="EMBL" id="JBHLTS010000015">
    <property type="protein sequence ID" value="MFC0513519.1"/>
    <property type="molecule type" value="Genomic_DNA"/>
</dbReference>
<organism evidence="3 4">
    <name type="scientific">Mucilaginibacter angelicae</name>
    <dbReference type="NCBI Taxonomy" id="869718"/>
    <lineage>
        <taxon>Bacteria</taxon>
        <taxon>Pseudomonadati</taxon>
        <taxon>Bacteroidota</taxon>
        <taxon>Sphingobacteriia</taxon>
        <taxon>Sphingobacteriales</taxon>
        <taxon>Sphingobacteriaceae</taxon>
        <taxon>Mucilaginibacter</taxon>
    </lineage>
</organism>
<accession>A0ABV6L2D7</accession>
<comment type="caution">
    <text evidence="3">The sequence shown here is derived from an EMBL/GenBank/DDBJ whole genome shotgun (WGS) entry which is preliminary data.</text>
</comment>
<dbReference type="RefSeq" id="WP_377021383.1">
    <property type="nucleotide sequence ID" value="NZ_JBHLTS010000015.1"/>
</dbReference>
<dbReference type="Pfam" id="PF03432">
    <property type="entry name" value="Relaxase"/>
    <property type="match status" value="1"/>
</dbReference>
<name>A0ABV6L2D7_9SPHI</name>
<evidence type="ECO:0000313" key="3">
    <source>
        <dbReference type="EMBL" id="MFC0513519.1"/>
    </source>
</evidence>
<proteinExistence type="predicted"/>
<sequence length="431" mass="48477">MVAVMHASGSLRNCLNYNEQKVKSGDAKCLEAGNYPMDAADMNFYQKLARLENLAALNQRTKVNSVHFSLNFHPDEKLSEALLKEIAEVFLDKVGFAGQPYLLYQHFDAGHPHIHLVTTNIKPDGKAINLNNMGRNQAQAARREIEIGYGLMQADKVQEREVYNLKPVNVQRALYGRMETKRAIAGVLSSVIKNYKFNSLPQLNAVLGLYNITADPGSEGSRIREHEGLVYRVLDEQGNKVGVPIRASDFFDKPTLKKLQQKFIEKEAQKLPEHRGRIRQTIDLELLRGRMDLQELAARLKSSGIDMVIRQNAEGLIYGVTYVDHVKKTVFNGSELGKEYSAKAMLERCANTEGRGERNRAGEAKKVRPGKASGHGRGGVNKPEYFTGERENNSGFGLAEALLDPGDQREAMDWQLKLSKRKKKRRRLSQD</sequence>
<keyword evidence="4" id="KW-1185">Reference proteome</keyword>